<gene>
    <name evidence="6" type="ORF">B2A_11986</name>
</gene>
<dbReference type="PANTHER" id="PTHR35372:SF2">
    <property type="entry name" value="SF3 HELICASE DOMAIN-CONTAINING PROTEIN"/>
    <property type="match status" value="1"/>
</dbReference>
<dbReference type="InterPro" id="IPR006500">
    <property type="entry name" value="Helicase_put_C_phage/plasmid"/>
</dbReference>
<feature type="domain" description="SF3 helicase" evidence="5">
    <location>
        <begin position="1"/>
        <end position="93"/>
    </location>
</feature>
<dbReference type="InterPro" id="IPR004968">
    <property type="entry name" value="DNA_primase/NTPase_C"/>
</dbReference>
<evidence type="ECO:0000256" key="2">
    <source>
        <dbReference type="ARBA" id="ARBA00022801"/>
    </source>
</evidence>
<evidence type="ECO:0000256" key="4">
    <source>
        <dbReference type="ARBA" id="ARBA00022840"/>
    </source>
</evidence>
<reference evidence="6" key="2">
    <citation type="journal article" date="2014" name="ISME J.">
        <title>Microbial stratification in low pH oxic and suboxic macroscopic growths along an acid mine drainage.</title>
        <authorList>
            <person name="Mendez-Garcia C."/>
            <person name="Mesa V."/>
            <person name="Sprenger R.R."/>
            <person name="Richter M."/>
            <person name="Diez M.S."/>
            <person name="Solano J."/>
            <person name="Bargiela R."/>
            <person name="Golyshina O.V."/>
            <person name="Manteca A."/>
            <person name="Ramos J.L."/>
            <person name="Gallego J.R."/>
            <person name="Llorente I."/>
            <person name="Martins Dos Santos V.A."/>
            <person name="Jensen O.N."/>
            <person name="Pelaez A.I."/>
            <person name="Sanchez J."/>
            <person name="Ferrer M."/>
        </authorList>
    </citation>
    <scope>NUCLEOTIDE SEQUENCE</scope>
</reference>
<feature type="non-terminal residue" evidence="6">
    <location>
        <position position="1"/>
    </location>
</feature>
<protein>
    <submittedName>
        <fullName evidence="6">p4 family phage/plasmid primase</fullName>
    </submittedName>
</protein>
<keyword evidence="1" id="KW-0547">Nucleotide-binding</keyword>
<dbReference type="Gene3D" id="3.40.50.300">
    <property type="entry name" value="P-loop containing nucleotide triphosphate hydrolases"/>
    <property type="match status" value="1"/>
</dbReference>
<sequence length="209" mass="23404">DLARLDKVRLVVASEGPEGARLDEDLVKKITGGDEITARFLHREFFSFKPRFKLLLVTNHRPVINGTDHGIWRRVVLVPWPVKIAKGQQDRRLAERLEEELPGILNWALAGLDEYLALGLDPLPSAIADANADYRQDSDVVGLWIEDCCLLDSLARAKNNELYESYSGWAQAAGHRPMSAKSLADKLRERGLAPWRNTAGRGWTGIAVR</sequence>
<evidence type="ECO:0000256" key="1">
    <source>
        <dbReference type="ARBA" id="ARBA00022741"/>
    </source>
</evidence>
<dbReference type="GO" id="GO:0005524">
    <property type="term" value="F:ATP binding"/>
    <property type="evidence" value="ECO:0007669"/>
    <property type="project" value="UniProtKB-KW"/>
</dbReference>
<keyword evidence="4" id="KW-0067">ATP-binding</keyword>
<evidence type="ECO:0000256" key="3">
    <source>
        <dbReference type="ARBA" id="ARBA00022806"/>
    </source>
</evidence>
<dbReference type="AlphaFoldDB" id="T0YN66"/>
<evidence type="ECO:0000259" key="5">
    <source>
        <dbReference type="PROSITE" id="PS51206"/>
    </source>
</evidence>
<dbReference type="GO" id="GO:0004386">
    <property type="term" value="F:helicase activity"/>
    <property type="evidence" value="ECO:0007669"/>
    <property type="project" value="UniProtKB-KW"/>
</dbReference>
<keyword evidence="2" id="KW-0378">Hydrolase</keyword>
<dbReference type="PROSITE" id="PS51206">
    <property type="entry name" value="SF3_HELICASE_1"/>
    <property type="match status" value="1"/>
</dbReference>
<dbReference type="InterPro" id="IPR051620">
    <property type="entry name" value="ORF904-like_C"/>
</dbReference>
<name>T0YN66_9ZZZZ</name>
<dbReference type="EMBL" id="AUZZ01008652">
    <property type="protein sequence ID" value="EQD36891.1"/>
    <property type="molecule type" value="Genomic_DNA"/>
</dbReference>
<dbReference type="Pfam" id="PF03288">
    <property type="entry name" value="Pox_D5"/>
    <property type="match status" value="1"/>
</dbReference>
<organism evidence="6">
    <name type="scientific">mine drainage metagenome</name>
    <dbReference type="NCBI Taxonomy" id="410659"/>
    <lineage>
        <taxon>unclassified sequences</taxon>
        <taxon>metagenomes</taxon>
        <taxon>ecological metagenomes</taxon>
    </lineage>
</organism>
<reference evidence="6" key="1">
    <citation type="submission" date="2013-08" db="EMBL/GenBank/DDBJ databases">
        <authorList>
            <person name="Mendez C."/>
            <person name="Richter M."/>
            <person name="Ferrer M."/>
            <person name="Sanchez J."/>
        </authorList>
    </citation>
    <scope>NUCLEOTIDE SEQUENCE</scope>
</reference>
<dbReference type="GO" id="GO:0016787">
    <property type="term" value="F:hydrolase activity"/>
    <property type="evidence" value="ECO:0007669"/>
    <property type="project" value="UniProtKB-KW"/>
</dbReference>
<dbReference type="InterPro" id="IPR027417">
    <property type="entry name" value="P-loop_NTPase"/>
</dbReference>
<dbReference type="PANTHER" id="PTHR35372">
    <property type="entry name" value="ATP BINDING PROTEIN-RELATED"/>
    <property type="match status" value="1"/>
</dbReference>
<proteinExistence type="predicted"/>
<accession>T0YN66</accession>
<keyword evidence="3" id="KW-0347">Helicase</keyword>
<evidence type="ECO:0000313" key="6">
    <source>
        <dbReference type="EMBL" id="EQD36891.1"/>
    </source>
</evidence>
<dbReference type="NCBIfam" id="TIGR01613">
    <property type="entry name" value="primase_Cterm"/>
    <property type="match status" value="1"/>
</dbReference>
<comment type="caution">
    <text evidence="6">The sequence shown here is derived from an EMBL/GenBank/DDBJ whole genome shotgun (WGS) entry which is preliminary data.</text>
</comment>
<dbReference type="InterPro" id="IPR014015">
    <property type="entry name" value="Helicase_SF3_DNA-vir"/>
</dbReference>